<dbReference type="NCBIfam" id="TIGR01509">
    <property type="entry name" value="HAD-SF-IA-v3"/>
    <property type="match status" value="1"/>
</dbReference>
<name>A0A0G0QS20_9BACT</name>
<dbReference type="Gene3D" id="1.10.150.240">
    <property type="entry name" value="Putative phosphatase, domain 2"/>
    <property type="match status" value="1"/>
</dbReference>
<evidence type="ECO:0000313" key="1">
    <source>
        <dbReference type="EMBL" id="KKR43224.1"/>
    </source>
</evidence>
<dbReference type="Gene3D" id="3.40.50.1000">
    <property type="entry name" value="HAD superfamily/HAD-like"/>
    <property type="match status" value="1"/>
</dbReference>
<comment type="caution">
    <text evidence="1">The sequence shown here is derived from an EMBL/GenBank/DDBJ whole genome shotgun (WGS) entry which is preliminary data.</text>
</comment>
<dbReference type="EMBL" id="LBYA01000013">
    <property type="protein sequence ID" value="KKR43224.1"/>
    <property type="molecule type" value="Genomic_DNA"/>
</dbReference>
<gene>
    <name evidence="1" type="ORF">UT76_C0013G0011</name>
</gene>
<dbReference type="SFLD" id="SFLDS00003">
    <property type="entry name" value="Haloacid_Dehalogenase"/>
    <property type="match status" value="1"/>
</dbReference>
<dbReference type="InterPro" id="IPR041492">
    <property type="entry name" value="HAD_2"/>
</dbReference>
<dbReference type="Proteomes" id="UP000034215">
    <property type="component" value="Unassembled WGS sequence"/>
</dbReference>
<proteinExistence type="predicted"/>
<protein>
    <submittedName>
        <fullName evidence="1">HAD-superfamily hydrolase, subfamily IA, variant 3</fullName>
    </submittedName>
</protein>
<dbReference type="Pfam" id="PF13419">
    <property type="entry name" value="HAD_2"/>
    <property type="match status" value="1"/>
</dbReference>
<accession>A0A0G0QS20</accession>
<dbReference type="InterPro" id="IPR036412">
    <property type="entry name" value="HAD-like_sf"/>
</dbReference>
<dbReference type="InterPro" id="IPR023214">
    <property type="entry name" value="HAD_sf"/>
</dbReference>
<reference evidence="1 2" key="1">
    <citation type="journal article" date="2015" name="Nature">
        <title>rRNA introns, odd ribosomes, and small enigmatic genomes across a large radiation of phyla.</title>
        <authorList>
            <person name="Brown C.T."/>
            <person name="Hug L.A."/>
            <person name="Thomas B.C."/>
            <person name="Sharon I."/>
            <person name="Castelle C.J."/>
            <person name="Singh A."/>
            <person name="Wilkins M.J."/>
            <person name="Williams K.H."/>
            <person name="Banfield J.F."/>
        </authorList>
    </citation>
    <scope>NUCLEOTIDE SEQUENCE [LARGE SCALE GENOMIC DNA]</scope>
</reference>
<sequence>MKISAVIFDLNGTVLEDEDEYGKAFNKVLKNLGVDSKAEYPHEKGIGVKENWNRLLKKYGIHTDKTPDILTKETQDAYLEEIDSVTIRSGFDDFIEKLKDSGLQIALATSNTWEQTDKILDTIDLQDVFDVVTTRDEVIYSKPDPDIFMVTADKLGVERYECLVLEDSSAGVEAAKRAGMKVIAISSDDDLEEISKADLTVENFSEVTPQVIDQL</sequence>
<dbReference type="SUPFAM" id="SSF56784">
    <property type="entry name" value="HAD-like"/>
    <property type="match status" value="1"/>
</dbReference>
<dbReference type="SFLD" id="SFLDG01135">
    <property type="entry name" value="C1.5.6:_HAD__Beta-PGM__Phospha"/>
    <property type="match status" value="1"/>
</dbReference>
<dbReference type="SFLD" id="SFLDG01129">
    <property type="entry name" value="C1.5:_HAD__Beta-PGM__Phosphata"/>
    <property type="match status" value="1"/>
</dbReference>
<dbReference type="PANTHER" id="PTHR18901">
    <property type="entry name" value="2-DEOXYGLUCOSE-6-PHOSPHATE PHOSPHATASE 2"/>
    <property type="match status" value="1"/>
</dbReference>
<dbReference type="InterPro" id="IPR023198">
    <property type="entry name" value="PGP-like_dom2"/>
</dbReference>
<dbReference type="InterPro" id="IPR006439">
    <property type="entry name" value="HAD-SF_hydro_IA"/>
</dbReference>
<dbReference type="NCBIfam" id="TIGR01549">
    <property type="entry name" value="HAD-SF-IA-v1"/>
    <property type="match status" value="1"/>
</dbReference>
<dbReference type="PANTHER" id="PTHR18901:SF38">
    <property type="entry name" value="PSEUDOURIDINE-5'-PHOSPHATASE"/>
    <property type="match status" value="1"/>
</dbReference>
<evidence type="ECO:0000313" key="2">
    <source>
        <dbReference type="Proteomes" id="UP000034215"/>
    </source>
</evidence>
<dbReference type="GO" id="GO:0016787">
    <property type="term" value="F:hydrolase activity"/>
    <property type="evidence" value="ECO:0007669"/>
    <property type="project" value="UniProtKB-KW"/>
</dbReference>
<keyword evidence="1" id="KW-0378">Hydrolase</keyword>
<organism evidence="1 2">
    <name type="scientific">Candidatus Woesebacteria bacterium GW2011_GWB1_40_12</name>
    <dbReference type="NCBI Taxonomy" id="1618576"/>
    <lineage>
        <taxon>Bacteria</taxon>
        <taxon>Candidatus Woeseibacteriota</taxon>
    </lineage>
</organism>
<dbReference type="AlphaFoldDB" id="A0A0G0QS20"/>